<name>A0A8S2R8P3_9BILA</name>
<evidence type="ECO:0000313" key="2">
    <source>
        <dbReference type="Proteomes" id="UP000681722"/>
    </source>
</evidence>
<dbReference type="EMBL" id="CAJOBC010043309">
    <property type="protein sequence ID" value="CAF4151530.1"/>
    <property type="molecule type" value="Genomic_DNA"/>
</dbReference>
<dbReference type="Proteomes" id="UP000681722">
    <property type="component" value="Unassembled WGS sequence"/>
</dbReference>
<evidence type="ECO:0000313" key="1">
    <source>
        <dbReference type="EMBL" id="CAF4151530.1"/>
    </source>
</evidence>
<proteinExistence type="predicted"/>
<comment type="caution">
    <text evidence="1">The sequence shown here is derived from an EMBL/GenBank/DDBJ whole genome shotgun (WGS) entry which is preliminary data.</text>
</comment>
<sequence>IDIMTDARRQHAARRQETDELRKWINDIKWSHQGVPSTRRDNATALLVIFNLLLEDVNLSQTGAVDT</sequence>
<protein>
    <submittedName>
        <fullName evidence="1">Uncharacterized protein</fullName>
    </submittedName>
</protein>
<dbReference type="AlphaFoldDB" id="A0A8S2R8P3"/>
<accession>A0A8S2R8P3</accession>
<feature type="non-terminal residue" evidence="1">
    <location>
        <position position="67"/>
    </location>
</feature>
<organism evidence="1 2">
    <name type="scientific">Didymodactylos carnosus</name>
    <dbReference type="NCBI Taxonomy" id="1234261"/>
    <lineage>
        <taxon>Eukaryota</taxon>
        <taxon>Metazoa</taxon>
        <taxon>Spiralia</taxon>
        <taxon>Gnathifera</taxon>
        <taxon>Rotifera</taxon>
        <taxon>Eurotatoria</taxon>
        <taxon>Bdelloidea</taxon>
        <taxon>Philodinida</taxon>
        <taxon>Philodinidae</taxon>
        <taxon>Didymodactylos</taxon>
    </lineage>
</organism>
<gene>
    <name evidence="1" type="ORF">SRO942_LOCUS29622</name>
</gene>
<feature type="non-terminal residue" evidence="1">
    <location>
        <position position="1"/>
    </location>
</feature>
<reference evidence="1" key="1">
    <citation type="submission" date="2021-02" db="EMBL/GenBank/DDBJ databases">
        <authorList>
            <person name="Nowell W R."/>
        </authorList>
    </citation>
    <scope>NUCLEOTIDE SEQUENCE</scope>
</reference>